<keyword evidence="1" id="KW-0175">Coiled coil</keyword>
<feature type="coiled-coil region" evidence="1">
    <location>
        <begin position="39"/>
        <end position="98"/>
    </location>
</feature>
<reference evidence="2 4" key="1">
    <citation type="journal article" date="2016" name="Genome Announc.">
        <title>Draft Genome Sequence of Criibacterium bergeronii gen. nov., sp. nov., Strain CCRI-22567T, Isolated from a Vaginal Sample from a Woman with Bacterial Vaginosis.</title>
        <authorList>
            <person name="Maheux A.F."/>
            <person name="Berube E."/>
            <person name="Boudreau D.K."/>
            <person name="Raymond F."/>
            <person name="Corbeil J."/>
            <person name="Roy P.H."/>
            <person name="Boissinot M."/>
            <person name="Omar R.F."/>
        </authorList>
    </citation>
    <scope>NUCLEOTIDE SEQUENCE [LARGE SCALE GENOMIC DNA]</scope>
    <source>
        <strain evidence="2 4">CCRI-22567</strain>
    </source>
</reference>
<evidence type="ECO:0000313" key="5">
    <source>
        <dbReference type="Proteomes" id="UP000319424"/>
    </source>
</evidence>
<comment type="caution">
    <text evidence="2">The sequence shown here is derived from an EMBL/GenBank/DDBJ whole genome shotgun (WGS) entry which is preliminary data.</text>
</comment>
<evidence type="ECO:0000313" key="3">
    <source>
        <dbReference type="EMBL" id="TRW25507.1"/>
    </source>
</evidence>
<dbReference type="AlphaFoldDB" id="A0A371IIR4"/>
<reference evidence="2" key="2">
    <citation type="submission" date="2018-07" db="EMBL/GenBank/DDBJ databases">
        <authorList>
            <person name="Quirk P.G."/>
            <person name="Krulwich T.A."/>
        </authorList>
    </citation>
    <scope>NUCLEOTIDE SEQUENCE</scope>
    <source>
        <strain evidence="2">CCRI-22567</strain>
    </source>
</reference>
<proteinExistence type="predicted"/>
<evidence type="ECO:0000313" key="2">
    <source>
        <dbReference type="EMBL" id="RDY20372.1"/>
    </source>
</evidence>
<reference evidence="3 5" key="3">
    <citation type="submission" date="2019-07" db="EMBL/GenBank/DDBJ databases">
        <title>Criibacterium bergeronii gen. nov., sp. nov. isolated from human clinical samples.</title>
        <authorList>
            <person name="Maheux A.F."/>
            <person name="Boudreau D.K."/>
            <person name="Berube E."/>
            <person name="Brodeur S."/>
            <person name="Bernard K.A."/>
            <person name="Abed J.Y."/>
            <person name="Ducrey E."/>
            <person name="Guay E.F."/>
            <person name="Raymond F."/>
            <person name="Corbeil J."/>
            <person name="Domingo M.-C."/>
            <person name="Roy P.H."/>
            <person name="Boissinot M."/>
            <person name="Tocheva E.I."/>
            <person name="Omar R.F."/>
        </authorList>
    </citation>
    <scope>NUCLEOTIDE SEQUENCE [LARGE SCALE GENOMIC DNA]</scope>
    <source>
        <strain evidence="3 5">CCRI-24246</strain>
    </source>
</reference>
<evidence type="ECO:0000313" key="4">
    <source>
        <dbReference type="Proteomes" id="UP000093352"/>
    </source>
</evidence>
<dbReference type="EMBL" id="VJXW01000009">
    <property type="protein sequence ID" value="TRW25507.1"/>
    <property type="molecule type" value="Genomic_DNA"/>
</dbReference>
<dbReference type="RefSeq" id="WP_068912898.1">
    <property type="nucleotide sequence ID" value="NZ_MBEW02000049.1"/>
</dbReference>
<gene>
    <name evidence="2" type="ORF">BBG48_010465</name>
    <name evidence="3" type="ORF">FL857_06780</name>
</gene>
<organism evidence="2 4">
    <name type="scientific">Criibacterium bergeronii</name>
    <dbReference type="NCBI Taxonomy" id="1871336"/>
    <lineage>
        <taxon>Bacteria</taxon>
        <taxon>Bacillati</taxon>
        <taxon>Bacillota</taxon>
        <taxon>Clostridia</taxon>
        <taxon>Peptostreptococcales</taxon>
        <taxon>Filifactoraceae</taxon>
        <taxon>Criibacterium</taxon>
    </lineage>
</organism>
<accession>A0A371IIR4</accession>
<dbReference type="STRING" id="1871336.BBG48_09400"/>
<dbReference type="OrthoDB" id="1662110at2"/>
<name>A0A371IIR4_9FIRM</name>
<evidence type="ECO:0000256" key="1">
    <source>
        <dbReference type="SAM" id="Coils"/>
    </source>
</evidence>
<dbReference type="Proteomes" id="UP000319424">
    <property type="component" value="Unassembled WGS sequence"/>
</dbReference>
<dbReference type="EMBL" id="MBEW02000049">
    <property type="protein sequence ID" value="RDY20372.1"/>
    <property type="molecule type" value="Genomic_DNA"/>
</dbReference>
<evidence type="ECO:0008006" key="6">
    <source>
        <dbReference type="Google" id="ProtNLM"/>
    </source>
</evidence>
<sequence length="456" mass="53500">MRKLHLDKILDIISNMFEAHKGIKKALDKNDFSIVQNTMADLQDVASAIYENISSLENEKCSTLGHISEYNDVLFFTLEKLQNKLLDAKSAKKILDDSLKNIEQSLKNDVTLKKEIAFFPYKASMWDSLETLYLDLKKDPNNEVYCIPIPYYDKNNDGTFGEFHYEGLDYPKNIEVIDYRTYKFESRNPDEIYIHNPYDGWNYVTSVDPRFYAENLIKYTHKLVYSPYFILQEINPDDQSSIDEMKHFIWTPAVIYSDEVILQSDKMKQIYINEFIKAAKHEGLTGRYIDRKYLENKFKGIGSPKIDKILRTRKEDLDIPIEWKRIIVKADGSYKKIVLYNTSIATLLKENEKWIEKIEDSFRVFKENTENIVLLWRPHPLIENTIKSMRPQLLQSYIKAKEKYIQEGWGIYDDSTDLDRAVAFSDAYYGDMSSVVNLYQATSKVVMIQNANLVYN</sequence>
<keyword evidence="4" id="KW-1185">Reference proteome</keyword>
<dbReference type="Proteomes" id="UP000093352">
    <property type="component" value="Unassembled WGS sequence"/>
</dbReference>
<protein>
    <recommendedName>
        <fullName evidence="6">CDP-Glycerol:Poly(Glycerophosphate) glycerophosphotransferase</fullName>
    </recommendedName>
</protein>